<organism evidence="2 3">
    <name type="scientific">Protea cynaroides</name>
    <dbReference type="NCBI Taxonomy" id="273540"/>
    <lineage>
        <taxon>Eukaryota</taxon>
        <taxon>Viridiplantae</taxon>
        <taxon>Streptophyta</taxon>
        <taxon>Embryophyta</taxon>
        <taxon>Tracheophyta</taxon>
        <taxon>Spermatophyta</taxon>
        <taxon>Magnoliopsida</taxon>
        <taxon>Proteales</taxon>
        <taxon>Proteaceae</taxon>
        <taxon>Protea</taxon>
    </lineage>
</organism>
<comment type="caution">
    <text evidence="2">The sequence shown here is derived from an EMBL/GenBank/DDBJ whole genome shotgun (WGS) entry which is preliminary data.</text>
</comment>
<evidence type="ECO:0000313" key="3">
    <source>
        <dbReference type="Proteomes" id="UP001141806"/>
    </source>
</evidence>
<protein>
    <submittedName>
        <fullName evidence="2">Uncharacterized protein</fullName>
    </submittedName>
</protein>
<keyword evidence="1" id="KW-0732">Signal</keyword>
<accession>A0A9Q0QNM6</accession>
<dbReference type="AlphaFoldDB" id="A0A9Q0QNM6"/>
<feature type="chain" id="PRO_5040422315" evidence="1">
    <location>
        <begin position="18"/>
        <end position="274"/>
    </location>
</feature>
<dbReference type="Proteomes" id="UP001141806">
    <property type="component" value="Unassembled WGS sequence"/>
</dbReference>
<feature type="signal peptide" evidence="1">
    <location>
        <begin position="1"/>
        <end position="17"/>
    </location>
</feature>
<keyword evidence="3" id="KW-1185">Reference proteome</keyword>
<dbReference type="OrthoDB" id="843225at2759"/>
<proteinExistence type="predicted"/>
<evidence type="ECO:0000256" key="1">
    <source>
        <dbReference type="SAM" id="SignalP"/>
    </source>
</evidence>
<gene>
    <name evidence="2" type="ORF">NE237_018042</name>
</gene>
<dbReference type="EMBL" id="JAMYWD010000007">
    <property type="protein sequence ID" value="KAJ4966193.1"/>
    <property type="molecule type" value="Genomic_DNA"/>
</dbReference>
<sequence>MCAFCALLQFMFPPFQFIGLTPEMEMFDLHPATIGVRVFPFHYVGEMLMPKVENFTYAYNLFTGKSPLFLRLPVFDDQKNCLPVRPEQRSWKSSGRPMPEIENGSMANIMVKLYWFDAREKICEAVEDLKLETLVMGSRDLVLFRVAAVVPLPLRMEEQVRKYPLVHFSLSLDVIGKELLLVVNSRVVLSSSMAFRDSDPIDYPAVRTTSVLGCSILVLQVLGCSILDERDEAVAEFGMSFPGVTPICLTKLVLSCAFNLGWGCNFGRFGVKSK</sequence>
<name>A0A9Q0QNM6_9MAGN</name>
<reference evidence="2" key="1">
    <citation type="journal article" date="2023" name="Plant J.">
        <title>The genome of the king protea, Protea cynaroides.</title>
        <authorList>
            <person name="Chang J."/>
            <person name="Duong T.A."/>
            <person name="Schoeman C."/>
            <person name="Ma X."/>
            <person name="Roodt D."/>
            <person name="Barker N."/>
            <person name="Li Z."/>
            <person name="Van de Peer Y."/>
            <person name="Mizrachi E."/>
        </authorList>
    </citation>
    <scope>NUCLEOTIDE SEQUENCE</scope>
    <source>
        <tissue evidence="2">Young leaves</tissue>
    </source>
</reference>
<evidence type="ECO:0000313" key="2">
    <source>
        <dbReference type="EMBL" id="KAJ4966193.1"/>
    </source>
</evidence>